<dbReference type="InterPro" id="IPR022702">
    <property type="entry name" value="Cytosine_MeTrfase1_RFD"/>
</dbReference>
<evidence type="ECO:0000256" key="14">
    <source>
        <dbReference type="RuleBase" id="RU000416"/>
    </source>
</evidence>
<keyword evidence="9" id="KW-0238">DNA-binding</keyword>
<feature type="domain" description="BAH" evidence="16">
    <location>
        <begin position="438"/>
        <end position="550"/>
    </location>
</feature>
<comment type="subcellular location">
    <subcellularLocation>
        <location evidence="1">Nucleus</location>
    </subcellularLocation>
</comment>
<evidence type="ECO:0000256" key="5">
    <source>
        <dbReference type="ARBA" id="ARBA00022723"/>
    </source>
</evidence>
<feature type="active site" evidence="11 13">
    <location>
        <position position="882"/>
    </location>
</feature>
<dbReference type="Pfam" id="PF12047">
    <property type="entry name" value="DNMT1-RFD"/>
    <property type="match status" value="1"/>
</dbReference>
<dbReference type="Pfam" id="PF02008">
    <property type="entry name" value="zf-CXXC"/>
    <property type="match status" value="1"/>
</dbReference>
<evidence type="ECO:0000256" key="3">
    <source>
        <dbReference type="ARBA" id="ARBA00022679"/>
    </source>
</evidence>
<comment type="similarity">
    <text evidence="13 14">Belongs to the class I-like SAM-binding methyltransferase superfamily. C5-methyltransferase family.</text>
</comment>
<keyword evidence="8" id="KW-0862">Zinc</keyword>
<dbReference type="GO" id="GO:0008270">
    <property type="term" value="F:zinc ion binding"/>
    <property type="evidence" value="ECO:0007669"/>
    <property type="project" value="UniProtKB-KW"/>
</dbReference>
<dbReference type="PRINTS" id="PR00105">
    <property type="entry name" value="C5METTRFRASE"/>
</dbReference>
<comment type="caution">
    <text evidence="18">The sequence shown here is derived from an EMBL/GenBank/DDBJ whole genome shotgun (WGS) entry which is preliminary data.</text>
</comment>
<reference evidence="18 19" key="1">
    <citation type="journal article" date="2023" name="Insect Mol. Biol.">
        <title>Genome sequencing provides insights into the evolution of gene families encoding plant cell wall-degrading enzymes in longhorned beetles.</title>
        <authorList>
            <person name="Shin N.R."/>
            <person name="Okamura Y."/>
            <person name="Kirsch R."/>
            <person name="Pauchet Y."/>
        </authorList>
    </citation>
    <scope>NUCLEOTIDE SEQUENCE [LARGE SCALE GENOMIC DNA]</scope>
    <source>
        <strain evidence="18">EAD_L_NR</strain>
    </source>
</reference>
<dbReference type="NCBIfam" id="TIGR00675">
    <property type="entry name" value="dcm"/>
    <property type="match status" value="1"/>
</dbReference>
<comment type="catalytic activity">
    <reaction evidence="15">
        <text>a 2'-deoxycytidine in DNA + S-adenosyl-L-methionine = a 5-methyl-2'-deoxycytidine in DNA + S-adenosyl-L-homocysteine + H(+)</text>
        <dbReference type="Rhea" id="RHEA:13681"/>
        <dbReference type="Rhea" id="RHEA-COMP:11369"/>
        <dbReference type="Rhea" id="RHEA-COMP:11370"/>
        <dbReference type="ChEBI" id="CHEBI:15378"/>
        <dbReference type="ChEBI" id="CHEBI:57856"/>
        <dbReference type="ChEBI" id="CHEBI:59789"/>
        <dbReference type="ChEBI" id="CHEBI:85452"/>
        <dbReference type="ChEBI" id="CHEBI:85454"/>
        <dbReference type="EC" id="2.1.1.37"/>
    </reaction>
</comment>
<accession>A0AAV8W6Z2</accession>
<dbReference type="Pfam" id="PF01426">
    <property type="entry name" value="BAH"/>
    <property type="match status" value="2"/>
</dbReference>
<dbReference type="SUPFAM" id="SSF53335">
    <property type="entry name" value="S-adenosyl-L-methionine-dependent methyltransferases"/>
    <property type="match status" value="1"/>
</dbReference>
<evidence type="ECO:0000259" key="16">
    <source>
        <dbReference type="PROSITE" id="PS51038"/>
    </source>
</evidence>
<dbReference type="FunFam" id="3.40.50.150:FF:000036">
    <property type="entry name" value="DNA (cytosine-5)-methyltransferase"/>
    <property type="match status" value="1"/>
</dbReference>
<evidence type="ECO:0000256" key="11">
    <source>
        <dbReference type="PIRSR" id="PIRSR037404-1"/>
    </source>
</evidence>
<dbReference type="InterPro" id="IPR002857">
    <property type="entry name" value="Znf_CXXC"/>
</dbReference>
<evidence type="ECO:0000313" key="18">
    <source>
        <dbReference type="EMBL" id="KAJ8922234.1"/>
    </source>
</evidence>
<dbReference type="PROSITE" id="PS51058">
    <property type="entry name" value="ZF_CXXC"/>
    <property type="match status" value="1"/>
</dbReference>
<dbReference type="InterPro" id="IPR001025">
    <property type="entry name" value="BAH_dom"/>
</dbReference>
<keyword evidence="2 13" id="KW-0489">Methyltransferase</keyword>
<dbReference type="GO" id="GO:0003677">
    <property type="term" value="F:DNA binding"/>
    <property type="evidence" value="ECO:0007669"/>
    <property type="project" value="UniProtKB-KW"/>
</dbReference>
<keyword evidence="4 13" id="KW-0949">S-adenosyl-L-methionine</keyword>
<sequence length="1259" mass="142556">MVCSKIIDNAEANTAKKIKIEGINNVKEEIKLDSPNLKSKSERCIRCKQFLDLAPLYNGHPNNSSEEFIALVDEKLSLYSGKEENILETNEFPIHKITHFSVYDDKGHLCPFDTGLIEHNVELFFSGYVKPVYEEDPNTNNGIPAHDLGPINEWWTAGYDGGDKLPIGFSTAYAEYYLMEPSPEYEPIFKKTREKIRLSKIVIEYLLDQGWENPTYEDLIQHVENSGEYSEVEDTLLQHAQFLCDQVVNFDSLSTDDERPLISLPCMRSLVKMAGVTFQKRKKMRKAERKGIKLKKGPIWTKAVTTSLVKNVFEQFFLDQIDNKDGRDENKGPKKKRCGVCEACQSPDCGECTQCKNMLKFGGSGKSKQACKKRRCPNMAILDAELSDNEDETDAPDLNREKQKTCSKRILHNAQWKEKLPTKYDGKDCYASATVGNVDIKPGDFVMLKSENPNEPLCIAKVVYMYDKLPQKFMFHGHLLCRGTDTILGETADPRELFLVDNCEDLPLGTIVHKAEVEFRKPPSNWFDLGGELSLQEPLEDDGKTFFYAKRLEGNRFIDVETSFKDVDDKCDSCRRKAENNLYNTPIYIEGRVKWKNVLYKVGTGVFLNPDTYDFKTKRGVEITDSKENVDETLYPEFYRKKSDNIKGSNIDTPDPFTVGVIEEIQKQSNNIKIKVRIFYRPENTASSIFMSHVKDLNFLYYTDEVITTSFENVAGKCYLAYGDNFESPSDWSKKGPFRFYFTETYDPKTHRNDEVPIQARKIGTLGKGKGGKGKGKFKSDKDLPEPAIEWETIGKPLKCMDVFAGCGGLSEGLHQTGVTETLWAIEKETAAAQAFRLNNPDCKVFTDDCNALLTLVLNGQAKEKGLPVKGEVEMLVGGPPCQGFSGMNRFNAGQYSLFKNSLVVSFLSYCEYYRPKYFILENVRNFVSFKRSMVLKLTIRCLLAIGYQVTFGVLQAGHYGVPQTRRRLILIAAAPGYALPKYPEPLHVFNRRGTQLSFAVDGCRYDNGCEWTESAPYRTICVRDAMSDLPDIKNGCNTIEMSYDGDTVSHFQKLMRGSDETGLLKDHICKEMSAIVEARISQIPTYPGADWRDLPNISVKLNDGTMTKILRYTYRTKKQTKSDTPRGVCQCASGGTCDPADRQFNTLIPWCLPHTADRHNHWAGLYGRLEWDGFFGTTITNPEPMGKQGRVLHPEQNRVVSVRECARSQGFPDTFKFFGNILDKHRQVGNAVPPPLGAALGREILKALVTTKCLVERE</sequence>
<dbReference type="GO" id="GO:0005634">
    <property type="term" value="C:nucleus"/>
    <property type="evidence" value="ECO:0007669"/>
    <property type="project" value="UniProtKB-SubCell"/>
</dbReference>
<dbReference type="FunFam" id="3.90.120.10:FF:000001">
    <property type="entry name" value="DNA (cytosine-5)-methyltransferase"/>
    <property type="match status" value="1"/>
</dbReference>
<keyword evidence="10" id="KW-0539">Nucleus</keyword>
<keyword evidence="5" id="KW-0479">Metal-binding</keyword>
<evidence type="ECO:0000256" key="12">
    <source>
        <dbReference type="PROSITE-ProRule" id="PRU00509"/>
    </source>
</evidence>
<evidence type="ECO:0000259" key="17">
    <source>
        <dbReference type="PROSITE" id="PS51058"/>
    </source>
</evidence>
<dbReference type="GO" id="GO:0003682">
    <property type="term" value="F:chromatin binding"/>
    <property type="evidence" value="ECO:0007669"/>
    <property type="project" value="InterPro"/>
</dbReference>
<dbReference type="Gene3D" id="2.30.30.490">
    <property type="match status" value="2"/>
</dbReference>
<evidence type="ECO:0000256" key="2">
    <source>
        <dbReference type="ARBA" id="ARBA00022603"/>
    </source>
</evidence>
<dbReference type="PROSITE" id="PS00095">
    <property type="entry name" value="C5_MTASE_2"/>
    <property type="match status" value="1"/>
</dbReference>
<dbReference type="Gene3D" id="3.90.120.10">
    <property type="entry name" value="DNA Methylase, subunit A, domain 2"/>
    <property type="match status" value="1"/>
</dbReference>
<protein>
    <recommendedName>
        <fullName evidence="15">Cytosine-specific methyltransferase</fullName>
        <ecNumber evidence="15">2.1.1.37</ecNumber>
    </recommendedName>
</protein>
<evidence type="ECO:0000256" key="7">
    <source>
        <dbReference type="ARBA" id="ARBA00022771"/>
    </source>
</evidence>
<dbReference type="GO" id="GO:0006346">
    <property type="term" value="P:DNA methylation-dependent constitutive heterochromatin formation"/>
    <property type="evidence" value="ECO:0007669"/>
    <property type="project" value="InterPro"/>
</dbReference>
<dbReference type="Gene3D" id="3.40.50.150">
    <property type="entry name" value="Vaccinia Virus protein VP39"/>
    <property type="match status" value="1"/>
</dbReference>
<dbReference type="CDD" id="cd04760">
    <property type="entry name" value="BAH_Dnmt1_I"/>
    <property type="match status" value="1"/>
</dbReference>
<dbReference type="PANTHER" id="PTHR10629">
    <property type="entry name" value="CYTOSINE-SPECIFIC METHYLTRANSFERASE"/>
    <property type="match status" value="1"/>
</dbReference>
<dbReference type="EMBL" id="JANEYG010000007">
    <property type="protein sequence ID" value="KAJ8922234.1"/>
    <property type="molecule type" value="Genomic_DNA"/>
</dbReference>
<dbReference type="InterPro" id="IPR029063">
    <property type="entry name" value="SAM-dependent_MTases_sf"/>
</dbReference>
<evidence type="ECO:0000256" key="10">
    <source>
        <dbReference type="ARBA" id="ARBA00023242"/>
    </source>
</evidence>
<evidence type="ECO:0000256" key="8">
    <source>
        <dbReference type="ARBA" id="ARBA00022833"/>
    </source>
</evidence>
<dbReference type="Gene3D" id="1.10.10.2230">
    <property type="match status" value="1"/>
</dbReference>
<organism evidence="18 19">
    <name type="scientific">Exocentrus adspersus</name>
    <dbReference type="NCBI Taxonomy" id="1586481"/>
    <lineage>
        <taxon>Eukaryota</taxon>
        <taxon>Metazoa</taxon>
        <taxon>Ecdysozoa</taxon>
        <taxon>Arthropoda</taxon>
        <taxon>Hexapoda</taxon>
        <taxon>Insecta</taxon>
        <taxon>Pterygota</taxon>
        <taxon>Neoptera</taxon>
        <taxon>Endopterygota</taxon>
        <taxon>Coleoptera</taxon>
        <taxon>Polyphaga</taxon>
        <taxon>Cucujiformia</taxon>
        <taxon>Chrysomeloidea</taxon>
        <taxon>Cerambycidae</taxon>
        <taxon>Lamiinae</taxon>
        <taxon>Acanthocinini</taxon>
        <taxon>Exocentrus</taxon>
    </lineage>
</organism>
<dbReference type="GO" id="GO:0003886">
    <property type="term" value="F:DNA (cytosine-5-)-methyltransferase activity"/>
    <property type="evidence" value="ECO:0007669"/>
    <property type="project" value="UniProtKB-EC"/>
</dbReference>
<proteinExistence type="inferred from homology"/>
<dbReference type="InterPro" id="IPR018117">
    <property type="entry name" value="C5_DNA_meth_AS"/>
</dbReference>
<evidence type="ECO:0000256" key="1">
    <source>
        <dbReference type="ARBA" id="ARBA00004123"/>
    </source>
</evidence>
<feature type="domain" description="BAH" evidence="16">
    <location>
        <begin position="638"/>
        <end position="757"/>
    </location>
</feature>
<dbReference type="GO" id="GO:0044027">
    <property type="term" value="P:negative regulation of gene expression via chromosomal CpG island methylation"/>
    <property type="evidence" value="ECO:0007669"/>
    <property type="project" value="TreeGrafter"/>
</dbReference>
<evidence type="ECO:0000256" key="4">
    <source>
        <dbReference type="ARBA" id="ARBA00022691"/>
    </source>
</evidence>
<dbReference type="PROSITE" id="PS51679">
    <property type="entry name" value="SAM_MT_C5"/>
    <property type="match status" value="1"/>
</dbReference>
<evidence type="ECO:0000256" key="13">
    <source>
        <dbReference type="PROSITE-ProRule" id="PRU01016"/>
    </source>
</evidence>
<evidence type="ECO:0000256" key="15">
    <source>
        <dbReference type="RuleBase" id="RU000417"/>
    </source>
</evidence>
<dbReference type="Pfam" id="PF00145">
    <property type="entry name" value="DNA_methylase"/>
    <property type="match status" value="1"/>
</dbReference>
<keyword evidence="6" id="KW-0677">Repeat</keyword>
<dbReference type="PANTHER" id="PTHR10629:SF52">
    <property type="entry name" value="DNA (CYTOSINE-5)-METHYLTRANSFERASE 1"/>
    <property type="match status" value="1"/>
</dbReference>
<dbReference type="InterPro" id="IPR031303">
    <property type="entry name" value="C5_meth_CS"/>
</dbReference>
<dbReference type="SMART" id="SM00439">
    <property type="entry name" value="BAH"/>
    <property type="match status" value="2"/>
</dbReference>
<dbReference type="InterPro" id="IPR050390">
    <property type="entry name" value="C5-Methyltransferase"/>
</dbReference>
<dbReference type="PROSITE" id="PS00094">
    <property type="entry name" value="C5_MTASE_1"/>
    <property type="match status" value="1"/>
</dbReference>
<dbReference type="InterPro" id="IPR043151">
    <property type="entry name" value="BAH_sf"/>
</dbReference>
<name>A0AAV8W6Z2_9CUCU</name>
<evidence type="ECO:0000256" key="9">
    <source>
        <dbReference type="ARBA" id="ARBA00023125"/>
    </source>
</evidence>
<keyword evidence="19" id="KW-1185">Reference proteome</keyword>
<keyword evidence="3 13" id="KW-0808">Transferase</keyword>
<feature type="domain" description="CXXC-type" evidence="17">
    <location>
        <begin position="331"/>
        <end position="377"/>
    </location>
</feature>
<gene>
    <name evidence="18" type="ORF">NQ315_004171</name>
</gene>
<dbReference type="PIRSF" id="PIRSF037404">
    <property type="entry name" value="DNMT1"/>
    <property type="match status" value="1"/>
</dbReference>
<dbReference type="EC" id="2.1.1.37" evidence="15"/>
<dbReference type="GO" id="GO:0032259">
    <property type="term" value="P:methylation"/>
    <property type="evidence" value="ECO:0007669"/>
    <property type="project" value="UniProtKB-KW"/>
</dbReference>
<dbReference type="AlphaFoldDB" id="A0AAV8W6Z2"/>
<dbReference type="InterPro" id="IPR001525">
    <property type="entry name" value="C5_MeTfrase"/>
</dbReference>
<evidence type="ECO:0000313" key="19">
    <source>
        <dbReference type="Proteomes" id="UP001159042"/>
    </source>
</evidence>
<dbReference type="Proteomes" id="UP001159042">
    <property type="component" value="Unassembled WGS sequence"/>
</dbReference>
<evidence type="ECO:0000256" key="6">
    <source>
        <dbReference type="ARBA" id="ARBA00022737"/>
    </source>
</evidence>
<keyword evidence="7 12" id="KW-0863">Zinc-finger</keyword>
<dbReference type="PROSITE" id="PS51038">
    <property type="entry name" value="BAH"/>
    <property type="match status" value="2"/>
</dbReference>